<dbReference type="PANTHER" id="PTHR30212:SF2">
    <property type="entry name" value="PROTEIN YIIM"/>
    <property type="match status" value="1"/>
</dbReference>
<dbReference type="Proteomes" id="UP000588017">
    <property type="component" value="Unassembled WGS sequence"/>
</dbReference>
<dbReference type="SUPFAM" id="SSF50800">
    <property type="entry name" value="PK beta-barrel domain-like"/>
    <property type="match status" value="1"/>
</dbReference>
<dbReference type="Gene3D" id="2.40.33.20">
    <property type="entry name" value="PK beta-barrel domain-like"/>
    <property type="match status" value="1"/>
</dbReference>
<protein>
    <submittedName>
        <fullName evidence="2">MOSC domain-containing protein YiiM</fullName>
    </submittedName>
</protein>
<dbReference type="GO" id="GO:0030170">
    <property type="term" value="F:pyridoxal phosphate binding"/>
    <property type="evidence" value="ECO:0007669"/>
    <property type="project" value="InterPro"/>
</dbReference>
<evidence type="ECO:0000313" key="3">
    <source>
        <dbReference type="Proteomes" id="UP000588017"/>
    </source>
</evidence>
<proteinExistence type="predicted"/>
<dbReference type="PROSITE" id="PS51340">
    <property type="entry name" value="MOSC"/>
    <property type="match status" value="1"/>
</dbReference>
<dbReference type="InterPro" id="IPR052353">
    <property type="entry name" value="Benzoxazolinone_Detox_Enz"/>
</dbReference>
<feature type="domain" description="MOSC" evidence="1">
    <location>
        <begin position="27"/>
        <end position="165"/>
    </location>
</feature>
<dbReference type="AlphaFoldDB" id="A0A841K5W0"/>
<name>A0A841K5W0_9HYPH</name>
<dbReference type="GO" id="GO:0030151">
    <property type="term" value="F:molybdenum ion binding"/>
    <property type="evidence" value="ECO:0007669"/>
    <property type="project" value="InterPro"/>
</dbReference>
<comment type="caution">
    <text evidence="2">The sequence shown here is derived from an EMBL/GenBank/DDBJ whole genome shotgun (WGS) entry which is preliminary data.</text>
</comment>
<dbReference type="RefSeq" id="WP_183333494.1">
    <property type="nucleotide sequence ID" value="NZ_BMHX01000003.1"/>
</dbReference>
<dbReference type="EMBL" id="JACHEH010000003">
    <property type="protein sequence ID" value="MBB6167685.1"/>
    <property type="molecule type" value="Genomic_DNA"/>
</dbReference>
<evidence type="ECO:0000259" key="1">
    <source>
        <dbReference type="PROSITE" id="PS51340"/>
    </source>
</evidence>
<dbReference type="GO" id="GO:0003824">
    <property type="term" value="F:catalytic activity"/>
    <property type="evidence" value="ECO:0007669"/>
    <property type="project" value="InterPro"/>
</dbReference>
<keyword evidence="3" id="KW-1185">Reference proteome</keyword>
<sequence>MIAIEAVFAGKAVPYAREGTFSAIDKRRLDGPVEIRATGLAGDEQADRRNHGGLDKAVHHYPAEHYDAWAGEGIDMSVFLPQRAAFGENLRTRGLVEADVCIDDVFRVGTALLQVSQARQPCWKLNHRFDRKDMARRVQQSGRTGWYYRVLEPGLVTPGDRMELVERQQPRWPLSRVLHVLYVDVLDREALAELARLPRLPASWKALATRRLERGEVEDWSRRLGEG</sequence>
<reference evidence="2 3" key="1">
    <citation type="submission" date="2020-08" db="EMBL/GenBank/DDBJ databases">
        <title>Genomic Encyclopedia of Type Strains, Phase IV (KMG-IV): sequencing the most valuable type-strain genomes for metagenomic binning, comparative biology and taxonomic classification.</title>
        <authorList>
            <person name="Goeker M."/>
        </authorList>
    </citation>
    <scope>NUCLEOTIDE SEQUENCE [LARGE SCALE GENOMIC DNA]</scope>
    <source>
        <strain evidence="2 3">DSM 101465</strain>
    </source>
</reference>
<accession>A0A841K5W0</accession>
<dbReference type="InterPro" id="IPR005163">
    <property type="entry name" value="Tri_helical_YiiM-like"/>
</dbReference>
<gene>
    <name evidence="2" type="ORF">HNQ73_001308</name>
</gene>
<dbReference type="InterPro" id="IPR011037">
    <property type="entry name" value="Pyrv_Knase-like_insert_dom_sf"/>
</dbReference>
<dbReference type="PANTHER" id="PTHR30212">
    <property type="entry name" value="PROTEIN YIIM"/>
    <property type="match status" value="1"/>
</dbReference>
<evidence type="ECO:0000313" key="2">
    <source>
        <dbReference type="EMBL" id="MBB6167685.1"/>
    </source>
</evidence>
<dbReference type="Pfam" id="PF03475">
    <property type="entry name" value="YiiM_3-alpha"/>
    <property type="match status" value="1"/>
</dbReference>
<dbReference type="Pfam" id="PF03473">
    <property type="entry name" value="MOSC"/>
    <property type="match status" value="1"/>
</dbReference>
<dbReference type="InterPro" id="IPR005302">
    <property type="entry name" value="MoCF_Sase_C"/>
</dbReference>
<organism evidence="2 3">
    <name type="scientific">Chelatococcus composti</name>
    <dbReference type="NCBI Taxonomy" id="1743235"/>
    <lineage>
        <taxon>Bacteria</taxon>
        <taxon>Pseudomonadati</taxon>
        <taxon>Pseudomonadota</taxon>
        <taxon>Alphaproteobacteria</taxon>
        <taxon>Hyphomicrobiales</taxon>
        <taxon>Chelatococcaceae</taxon>
        <taxon>Chelatococcus</taxon>
    </lineage>
</organism>